<organism evidence="1">
    <name type="scientific">Zea mays</name>
    <name type="common">Maize</name>
    <dbReference type="NCBI Taxonomy" id="4577"/>
    <lineage>
        <taxon>Eukaryota</taxon>
        <taxon>Viridiplantae</taxon>
        <taxon>Streptophyta</taxon>
        <taxon>Embryophyta</taxon>
        <taxon>Tracheophyta</taxon>
        <taxon>Spermatophyta</taxon>
        <taxon>Magnoliopsida</taxon>
        <taxon>Liliopsida</taxon>
        <taxon>Poales</taxon>
        <taxon>Poaceae</taxon>
        <taxon>PACMAD clade</taxon>
        <taxon>Panicoideae</taxon>
        <taxon>Andropogonodae</taxon>
        <taxon>Andropogoneae</taxon>
        <taxon>Tripsacinae</taxon>
        <taxon>Zea</taxon>
    </lineage>
</organism>
<dbReference type="Proteomes" id="UP000251960">
    <property type="component" value="Chromosome 2"/>
</dbReference>
<proteinExistence type="predicted"/>
<name>A0A3L6FRE6_MAIZE</name>
<sequence>MWEHPALGLLFLITASTVL</sequence>
<dbReference type="EMBL" id="NCVQ01000003">
    <property type="protein sequence ID" value="PWZ37063.1"/>
    <property type="molecule type" value="Genomic_DNA"/>
</dbReference>
<accession>A0A3L6FRE6</accession>
<gene>
    <name evidence="1" type="ORF">Zm00014a_043765</name>
</gene>
<dbReference type="AlphaFoldDB" id="A0A3L6FRE6"/>
<evidence type="ECO:0000313" key="1">
    <source>
        <dbReference type="EMBL" id="PWZ37063.1"/>
    </source>
</evidence>
<reference evidence="1" key="1">
    <citation type="journal article" date="2018" name="Nat. Genet.">
        <title>Extensive intraspecific gene order and gene structural variations between Mo17 and other maize genomes.</title>
        <authorList>
            <person name="Sun S."/>
            <person name="Zhou Y."/>
            <person name="Chen J."/>
            <person name="Shi J."/>
            <person name="Zhao H."/>
            <person name="Zhao H."/>
            <person name="Song W."/>
            <person name="Zhang M."/>
            <person name="Cui Y."/>
            <person name="Dong X."/>
            <person name="Liu H."/>
            <person name="Ma X."/>
            <person name="Jiao Y."/>
            <person name="Wang B."/>
            <person name="Wei X."/>
            <person name="Stein J.C."/>
            <person name="Glaubitz J.C."/>
            <person name="Lu F."/>
            <person name="Yu G."/>
            <person name="Liang C."/>
            <person name="Fengler K."/>
            <person name="Li B."/>
            <person name="Rafalski A."/>
            <person name="Schnable P.S."/>
            <person name="Ware D.H."/>
            <person name="Buckler E.S."/>
            <person name="Lai J."/>
        </authorList>
    </citation>
    <scope>NUCLEOTIDE SEQUENCE [LARGE SCALE GENOMIC DNA]</scope>
    <source>
        <tissue evidence="1">Seedling</tissue>
    </source>
</reference>
<protein>
    <submittedName>
        <fullName evidence="1">Uncharacterized protein</fullName>
    </submittedName>
</protein>
<comment type="caution">
    <text evidence="1">The sequence shown here is derived from an EMBL/GenBank/DDBJ whole genome shotgun (WGS) entry which is preliminary data.</text>
</comment>